<evidence type="ECO:0000259" key="4">
    <source>
        <dbReference type="PROSITE" id="PS51715"/>
    </source>
</evidence>
<feature type="non-terminal residue" evidence="5">
    <location>
        <position position="1"/>
    </location>
</feature>
<comment type="caution">
    <text evidence="5">The sequence shown here is derived from an EMBL/GenBank/DDBJ whole genome shotgun (WGS) entry which is preliminary data.</text>
</comment>
<accession>A0A7K5I5G2</accession>
<dbReference type="EMBL" id="VYZB01000823">
    <property type="protein sequence ID" value="NWS76856.1"/>
    <property type="molecule type" value="Genomic_DNA"/>
</dbReference>
<evidence type="ECO:0000313" key="6">
    <source>
        <dbReference type="Proteomes" id="UP000549499"/>
    </source>
</evidence>
<dbReference type="PROSITE" id="PS51715">
    <property type="entry name" value="G_GB1_RHD3"/>
    <property type="match status" value="1"/>
</dbReference>
<protein>
    <submittedName>
        <fullName evidence="5">GBP2 protein</fullName>
    </submittedName>
</protein>
<organism evidence="5 6">
    <name type="scientific">Crotophaga sulcirostris</name>
    <name type="common">Groove-billed ani</name>
    <dbReference type="NCBI Taxonomy" id="33598"/>
    <lineage>
        <taxon>Eukaryota</taxon>
        <taxon>Metazoa</taxon>
        <taxon>Chordata</taxon>
        <taxon>Craniata</taxon>
        <taxon>Vertebrata</taxon>
        <taxon>Euteleostomi</taxon>
        <taxon>Archelosauria</taxon>
        <taxon>Archosauria</taxon>
        <taxon>Dinosauria</taxon>
        <taxon>Saurischia</taxon>
        <taxon>Theropoda</taxon>
        <taxon>Coelurosauria</taxon>
        <taxon>Aves</taxon>
        <taxon>Neognathae</taxon>
        <taxon>Neoaves</taxon>
        <taxon>Otidimorphae</taxon>
        <taxon>Cuculiformes</taxon>
        <taxon>Crotophagidae</taxon>
        <taxon>Crotophaga</taxon>
    </lineage>
</organism>
<comment type="similarity">
    <text evidence="3">Belongs to the TRAFAC class dynamin-like GTPase superfamily. GB1/RHD3 GTPase family.</text>
</comment>
<evidence type="ECO:0000313" key="5">
    <source>
        <dbReference type="EMBL" id="NWS76856.1"/>
    </source>
</evidence>
<dbReference type="InterPro" id="IPR030386">
    <property type="entry name" value="G_GB1_RHD3_dom"/>
</dbReference>
<sequence>AARSHGLLIQGDSKNDTWIFVLTVLLSNTLIYKSKGSFDQHVLDQLHDAMKMAERVKLKTAPEKSEDGLEESAQLVPYFPARVKAVWDFTLQLEKDGKEISADEYLENTLSSEADKG</sequence>
<dbReference type="GO" id="GO:0003924">
    <property type="term" value="F:GTPase activity"/>
    <property type="evidence" value="ECO:0007669"/>
    <property type="project" value="InterPro"/>
</dbReference>
<dbReference type="Proteomes" id="UP000549499">
    <property type="component" value="Unassembled WGS sequence"/>
</dbReference>
<name>A0A7K5I5G2_CROSL</name>
<dbReference type="PANTHER" id="PTHR10751">
    <property type="entry name" value="GUANYLATE BINDING PROTEIN"/>
    <property type="match status" value="1"/>
</dbReference>
<proteinExistence type="inferred from homology"/>
<dbReference type="Gene3D" id="3.40.50.300">
    <property type="entry name" value="P-loop containing nucleotide triphosphate hydrolases"/>
    <property type="match status" value="1"/>
</dbReference>
<dbReference type="Pfam" id="PF02263">
    <property type="entry name" value="GBP"/>
    <property type="match status" value="1"/>
</dbReference>
<feature type="domain" description="GB1/RHD3-type G" evidence="4">
    <location>
        <begin position="1"/>
        <end position="117"/>
    </location>
</feature>
<dbReference type="OrthoDB" id="2135133at2759"/>
<evidence type="ECO:0000256" key="1">
    <source>
        <dbReference type="ARBA" id="ARBA00022741"/>
    </source>
</evidence>
<feature type="non-terminal residue" evidence="5">
    <location>
        <position position="117"/>
    </location>
</feature>
<keyword evidence="1" id="KW-0547">Nucleotide-binding</keyword>
<dbReference type="InterPro" id="IPR015894">
    <property type="entry name" value="Guanylate-bd_N"/>
</dbReference>
<keyword evidence="6" id="KW-1185">Reference proteome</keyword>
<dbReference type="AlphaFoldDB" id="A0A7K5I5G2"/>
<evidence type="ECO:0000256" key="3">
    <source>
        <dbReference type="PROSITE-ProRule" id="PRU01052"/>
    </source>
</evidence>
<keyword evidence="2" id="KW-0342">GTP-binding</keyword>
<gene>
    <name evidence="5" type="primary">Gbp2_0</name>
    <name evidence="5" type="ORF">CROSUL_R03916</name>
</gene>
<evidence type="ECO:0000256" key="2">
    <source>
        <dbReference type="ARBA" id="ARBA00023134"/>
    </source>
</evidence>
<reference evidence="5 6" key="1">
    <citation type="submission" date="2019-09" db="EMBL/GenBank/DDBJ databases">
        <title>Bird 10,000 Genomes (B10K) Project - Family phase.</title>
        <authorList>
            <person name="Zhang G."/>
        </authorList>
    </citation>
    <scope>NUCLEOTIDE SEQUENCE [LARGE SCALE GENOMIC DNA]</scope>
    <source>
        <strain evidence="5">B10K-DU-003-44</strain>
        <tissue evidence="5">Muscle</tissue>
    </source>
</reference>
<dbReference type="InterPro" id="IPR027417">
    <property type="entry name" value="P-loop_NTPase"/>
</dbReference>
<dbReference type="GO" id="GO:0005525">
    <property type="term" value="F:GTP binding"/>
    <property type="evidence" value="ECO:0007669"/>
    <property type="project" value="UniProtKB-KW"/>
</dbReference>